<dbReference type="NCBIfam" id="NF033542">
    <property type="entry name" value="transpos_IS110"/>
    <property type="match status" value="1"/>
</dbReference>
<dbReference type="AlphaFoldDB" id="A0A1I2GMV1"/>
<organism evidence="3 4">
    <name type="scientific">Spirosoma endophyticum</name>
    <dbReference type="NCBI Taxonomy" id="662367"/>
    <lineage>
        <taxon>Bacteria</taxon>
        <taxon>Pseudomonadati</taxon>
        <taxon>Bacteroidota</taxon>
        <taxon>Cytophagia</taxon>
        <taxon>Cytophagales</taxon>
        <taxon>Cytophagaceae</taxon>
        <taxon>Spirosoma</taxon>
    </lineage>
</organism>
<evidence type="ECO:0000313" key="4">
    <source>
        <dbReference type="Proteomes" id="UP000198598"/>
    </source>
</evidence>
<feature type="domain" description="Transposase IS116/IS110/IS902 C-terminal" evidence="2">
    <location>
        <begin position="208"/>
        <end position="292"/>
    </location>
</feature>
<dbReference type="GO" id="GO:0006313">
    <property type="term" value="P:DNA transposition"/>
    <property type="evidence" value="ECO:0007669"/>
    <property type="project" value="InterPro"/>
</dbReference>
<dbReference type="STRING" id="662367.SAMN05216167_1347"/>
<dbReference type="GO" id="GO:0003677">
    <property type="term" value="F:DNA binding"/>
    <property type="evidence" value="ECO:0007669"/>
    <property type="project" value="InterPro"/>
</dbReference>
<gene>
    <name evidence="3" type="ORF">SAMN05216167_1347</name>
</gene>
<accession>A0A1I2GMV1</accession>
<sequence>MDIRYYIGIDISKATLDWAVFDGKVTVLQTQTENSETGIKIALKAIADLPGFSKSEIVCCLEHTGIYNAHLLTHLHKLHIPLWLENSLQIKKAGGLQRGKNDAIDAVRIAEYAFRFQDKMRLWQPSRPVLQKLAALSALRHRLIGVRRQLEQPLAEQQSFGEPALYKQLTKTCRTSITSIKADLETVEKQIQAIIDQDDRLKQLFSWITSIPGIGPATATELLVATDEFIAIHDPKKLACHAGVAPFEYRSGSSVRGRTSVSQHARKRLKYLFHLAAMSAIQVKGEIRDYYQRKLAEGKNKMLVLNAVRNKLIHRVCSVVQRQQKYDKTYVPTLA</sequence>
<evidence type="ECO:0000259" key="2">
    <source>
        <dbReference type="Pfam" id="PF02371"/>
    </source>
</evidence>
<dbReference type="Pfam" id="PF01548">
    <property type="entry name" value="DEDD_Tnp_IS110"/>
    <property type="match status" value="1"/>
</dbReference>
<feature type="domain" description="Transposase IS110-like N-terminal" evidence="1">
    <location>
        <begin position="7"/>
        <end position="153"/>
    </location>
</feature>
<reference evidence="3 4" key="1">
    <citation type="submission" date="2016-10" db="EMBL/GenBank/DDBJ databases">
        <authorList>
            <person name="de Groot N.N."/>
        </authorList>
    </citation>
    <scope>NUCLEOTIDE SEQUENCE [LARGE SCALE GENOMIC DNA]</scope>
    <source>
        <strain evidence="3 4">DSM 26130</strain>
    </source>
</reference>
<dbReference type="InterPro" id="IPR047650">
    <property type="entry name" value="Transpos_IS110"/>
</dbReference>
<proteinExistence type="predicted"/>
<dbReference type="Pfam" id="PF02371">
    <property type="entry name" value="Transposase_20"/>
    <property type="match status" value="1"/>
</dbReference>
<evidence type="ECO:0000313" key="3">
    <source>
        <dbReference type="EMBL" id="SFF18563.1"/>
    </source>
</evidence>
<dbReference type="EMBL" id="FOLQ01000034">
    <property type="protein sequence ID" value="SFF18563.1"/>
    <property type="molecule type" value="Genomic_DNA"/>
</dbReference>
<dbReference type="Proteomes" id="UP000198598">
    <property type="component" value="Unassembled WGS sequence"/>
</dbReference>
<dbReference type="GO" id="GO:0004803">
    <property type="term" value="F:transposase activity"/>
    <property type="evidence" value="ECO:0007669"/>
    <property type="project" value="InterPro"/>
</dbReference>
<keyword evidence="4" id="KW-1185">Reference proteome</keyword>
<name>A0A1I2GMV1_9BACT</name>
<dbReference type="RefSeq" id="WP_093834454.1">
    <property type="nucleotide sequence ID" value="NZ_FOLQ01000034.1"/>
</dbReference>
<evidence type="ECO:0000259" key="1">
    <source>
        <dbReference type="Pfam" id="PF01548"/>
    </source>
</evidence>
<dbReference type="PANTHER" id="PTHR33055">
    <property type="entry name" value="TRANSPOSASE FOR INSERTION SEQUENCE ELEMENT IS1111A"/>
    <property type="match status" value="1"/>
</dbReference>
<dbReference type="InterPro" id="IPR002525">
    <property type="entry name" value="Transp_IS110-like_N"/>
</dbReference>
<dbReference type="OrthoDB" id="964423at2"/>
<dbReference type="InterPro" id="IPR003346">
    <property type="entry name" value="Transposase_20"/>
</dbReference>
<protein>
    <submittedName>
        <fullName evidence="3">Transposase</fullName>
    </submittedName>
</protein>
<dbReference type="PANTHER" id="PTHR33055:SF3">
    <property type="entry name" value="PUTATIVE TRANSPOSASE FOR IS117-RELATED"/>
    <property type="match status" value="1"/>
</dbReference>